<dbReference type="Proteomes" id="UP001497482">
    <property type="component" value="Chromosome 4"/>
</dbReference>
<evidence type="ECO:0008006" key="3">
    <source>
        <dbReference type="Google" id="ProtNLM"/>
    </source>
</evidence>
<dbReference type="AlphaFoldDB" id="A0AAV2LRQ4"/>
<keyword evidence="2" id="KW-1185">Reference proteome</keyword>
<proteinExistence type="predicted"/>
<gene>
    <name evidence="1" type="ORF">KC01_LOCUS32426</name>
</gene>
<evidence type="ECO:0000313" key="2">
    <source>
        <dbReference type="Proteomes" id="UP001497482"/>
    </source>
</evidence>
<accession>A0AAV2LRQ4</accession>
<evidence type="ECO:0000313" key="1">
    <source>
        <dbReference type="EMBL" id="CAL1605000.1"/>
    </source>
</evidence>
<organism evidence="1 2">
    <name type="scientific">Knipowitschia caucasica</name>
    <name type="common">Caucasian dwarf goby</name>
    <name type="synonym">Pomatoschistus caucasicus</name>
    <dbReference type="NCBI Taxonomy" id="637954"/>
    <lineage>
        <taxon>Eukaryota</taxon>
        <taxon>Metazoa</taxon>
        <taxon>Chordata</taxon>
        <taxon>Craniata</taxon>
        <taxon>Vertebrata</taxon>
        <taxon>Euteleostomi</taxon>
        <taxon>Actinopterygii</taxon>
        <taxon>Neopterygii</taxon>
        <taxon>Teleostei</taxon>
        <taxon>Neoteleostei</taxon>
        <taxon>Acanthomorphata</taxon>
        <taxon>Gobiaria</taxon>
        <taxon>Gobiiformes</taxon>
        <taxon>Gobioidei</taxon>
        <taxon>Gobiidae</taxon>
        <taxon>Gobiinae</taxon>
        <taxon>Knipowitschia</taxon>
    </lineage>
</organism>
<name>A0AAV2LRQ4_KNICA</name>
<reference evidence="1 2" key="1">
    <citation type="submission" date="2024-04" db="EMBL/GenBank/DDBJ databases">
        <authorList>
            <person name="Waldvogel A.-M."/>
            <person name="Schoenle A."/>
        </authorList>
    </citation>
    <scope>NUCLEOTIDE SEQUENCE [LARGE SCALE GENOMIC DNA]</scope>
</reference>
<protein>
    <recommendedName>
        <fullName evidence="3">PRD domain-containing protein</fullName>
    </recommendedName>
</protein>
<dbReference type="EMBL" id="OZ035826">
    <property type="protein sequence ID" value="CAL1605000.1"/>
    <property type="molecule type" value="Genomic_DNA"/>
</dbReference>
<sequence>MSALHDLKWEIQRGLHLLTSAHSKDILYKLAESLQDEVEGETPGAESTEVELFDFIVDYMRSPQLKILEDQGMSHLLALHDLITELQLPSAGGEEDAQVFEVIIIISGR</sequence>